<dbReference type="Pfam" id="PF02452">
    <property type="entry name" value="PemK_toxin"/>
    <property type="match status" value="1"/>
</dbReference>
<dbReference type="InterPro" id="IPR011067">
    <property type="entry name" value="Plasmid_toxin/cell-grow_inhib"/>
</dbReference>
<dbReference type="Gene3D" id="2.30.30.110">
    <property type="match status" value="1"/>
</dbReference>
<gene>
    <name evidence="3" type="ORF">RSSSTS7063_00009</name>
</gene>
<reference evidence="3 4" key="1">
    <citation type="submission" date="2019-07" db="EMBL/GenBank/DDBJ databases">
        <authorList>
            <person name="Hibberd C M."/>
            <person name="Gehrig L. J."/>
            <person name="Chang H.-W."/>
            <person name="Venkatesh S."/>
        </authorList>
    </citation>
    <scope>NUCLEOTIDE SEQUENCE [LARGE SCALE GENOMIC DNA]</scope>
    <source>
        <strain evidence="3">Blautia_luti_SSTS_Bg7063</strain>
    </source>
</reference>
<dbReference type="RefSeq" id="WP_144094043.1">
    <property type="nucleotide sequence ID" value="NZ_CABHMX010000009.1"/>
</dbReference>
<dbReference type="InterPro" id="IPR003477">
    <property type="entry name" value="PemK-like"/>
</dbReference>
<dbReference type="Proteomes" id="UP000408482">
    <property type="component" value="Unassembled WGS sequence"/>
</dbReference>
<dbReference type="SUPFAM" id="SSF50118">
    <property type="entry name" value="Cell growth inhibitor/plasmid maintenance toxic component"/>
    <property type="match status" value="1"/>
</dbReference>
<organism evidence="3 4">
    <name type="scientific">Blautia luti</name>
    <dbReference type="NCBI Taxonomy" id="89014"/>
    <lineage>
        <taxon>Bacteria</taxon>
        <taxon>Bacillati</taxon>
        <taxon>Bacillota</taxon>
        <taxon>Clostridia</taxon>
        <taxon>Lachnospirales</taxon>
        <taxon>Lachnospiraceae</taxon>
        <taxon>Blautia</taxon>
    </lineage>
</organism>
<proteinExistence type="inferred from homology"/>
<name>A0A564W3E7_9FIRM</name>
<comment type="similarity">
    <text evidence="1">Belongs to the PemK/MazF family.</text>
</comment>
<evidence type="ECO:0000313" key="3">
    <source>
        <dbReference type="EMBL" id="VUX39439.1"/>
    </source>
</evidence>
<keyword evidence="4" id="KW-1185">Reference proteome</keyword>
<keyword evidence="2" id="KW-1277">Toxin-antitoxin system</keyword>
<sequence>MKHTATLEDANHSLDEAVSTLQNHLSKVDQNEPEQLKLANEYYKWTTLKTNLILNEKSFQIPPTALPNIIKPSSFKWLRPEKQAVVSKYYRYDKETDTYVISVKKQSVPCEDIEMIARSLVLIRKAVVWVDFGYNIGTEFGGRHPAIILKNLKDSLIVIPLSSQEPKSMDYNVKVDKVYGYPLMPRWVNVTRITQVSLSRVHFEKIGDVKPCILNQISEKLKNCGIII</sequence>
<evidence type="ECO:0000313" key="4">
    <source>
        <dbReference type="Proteomes" id="UP000408482"/>
    </source>
</evidence>
<dbReference type="GO" id="GO:0003677">
    <property type="term" value="F:DNA binding"/>
    <property type="evidence" value="ECO:0007669"/>
    <property type="project" value="InterPro"/>
</dbReference>
<evidence type="ECO:0000256" key="2">
    <source>
        <dbReference type="ARBA" id="ARBA00022649"/>
    </source>
</evidence>
<accession>A0A564W3E7</accession>
<dbReference type="EMBL" id="CABHNW010000102">
    <property type="protein sequence ID" value="VUX39439.1"/>
    <property type="molecule type" value="Genomic_DNA"/>
</dbReference>
<evidence type="ECO:0000256" key="1">
    <source>
        <dbReference type="ARBA" id="ARBA00007521"/>
    </source>
</evidence>
<dbReference type="AlphaFoldDB" id="A0A564W3E7"/>
<protein>
    <submittedName>
        <fullName evidence="3">PemK-like protein</fullName>
    </submittedName>
</protein>